<protein>
    <submittedName>
        <fullName evidence="1">Uncharacterized protein</fullName>
    </submittedName>
</protein>
<evidence type="ECO:0000313" key="2">
    <source>
        <dbReference type="Proteomes" id="UP000261257"/>
    </source>
</evidence>
<accession>A0A3E4TNU1</accession>
<gene>
    <name evidence="1" type="ORF">DXC39_31830</name>
</gene>
<comment type="caution">
    <text evidence="1">The sequence shown here is derived from an EMBL/GenBank/DDBJ whole genome shotgun (WGS) entry which is preliminary data.</text>
</comment>
<dbReference type="Proteomes" id="UP000261257">
    <property type="component" value="Unassembled WGS sequence"/>
</dbReference>
<reference evidence="1 2" key="1">
    <citation type="submission" date="2018-08" db="EMBL/GenBank/DDBJ databases">
        <title>A genome reference for cultivated species of the human gut microbiota.</title>
        <authorList>
            <person name="Zou Y."/>
            <person name="Xue W."/>
            <person name="Luo G."/>
        </authorList>
    </citation>
    <scope>NUCLEOTIDE SEQUENCE [LARGE SCALE GENOMIC DNA]</scope>
    <source>
        <strain evidence="1 2">TF05-11AC</strain>
    </source>
</reference>
<sequence>MQIINLENIESWYDFLPAGLIYSIGESKFEILQAVSACESIDDLWDLFIKMLKANWLRGEIKAFSLEQELNLLKYEVIFSLYTSLKCKLESGKGRKDFIDEIVKHEPDFMEMHKHGFASQYEFDSFRKRPNARESSEGEEWSKTRKSVLNRLNKVKIENFPDAFSIPTPELYYYLNQCCSYNILGEKEEKDKYRFFYSNANILYMMLKFKADLPFTSAAKCGMYLNHIYEATKEVFKRIELISKYEDKRLIKVEEAFIWDHLLSFSNLDLLSDYYIKNYTNLSDRPVIYTSAQRYDILYYYQVIFKLPYILCKRELKSYDDAIKEYVVDNDSSRIEPIVKKYIYIDSCLIPTLQTVFLHLLRLYTCKSCLNDKKANDYNILERLKYYVNGNLSRYSYYEDLCDSVYSNLRLKDYDGYLKKMGERVNRKNENTDREYQKQIQFYISHFFYFSKHVSYMDNYKIYSKFKSSSGFMKGSNLKLRIPFIDHIQREWDKLIFDVNLPSDKNDFPASNFYYDFKRKK</sequence>
<proteinExistence type="predicted"/>
<name>A0A3E4TNU1_9FIRM</name>
<dbReference type="EMBL" id="QSSQ01000066">
    <property type="protein sequence ID" value="RGL92784.1"/>
    <property type="molecule type" value="Genomic_DNA"/>
</dbReference>
<organism evidence="1 2">
    <name type="scientific">Hungatella hathewayi</name>
    <dbReference type="NCBI Taxonomy" id="154046"/>
    <lineage>
        <taxon>Bacteria</taxon>
        <taxon>Bacillati</taxon>
        <taxon>Bacillota</taxon>
        <taxon>Clostridia</taxon>
        <taxon>Lachnospirales</taxon>
        <taxon>Lachnospiraceae</taxon>
        <taxon>Hungatella</taxon>
    </lineage>
</organism>
<dbReference type="AlphaFoldDB" id="A0A3E4TNU1"/>
<dbReference type="RefSeq" id="WP_117624232.1">
    <property type="nucleotide sequence ID" value="NZ_QRQF01000063.1"/>
</dbReference>
<evidence type="ECO:0000313" key="1">
    <source>
        <dbReference type="EMBL" id="RGL92784.1"/>
    </source>
</evidence>